<dbReference type="GO" id="GO:0005524">
    <property type="term" value="F:ATP binding"/>
    <property type="evidence" value="ECO:0007669"/>
    <property type="project" value="UniProtKB-KW"/>
</dbReference>
<dbReference type="GO" id="GO:0005759">
    <property type="term" value="C:mitochondrial matrix"/>
    <property type="evidence" value="ECO:0007669"/>
    <property type="project" value="UniProtKB-SubCell"/>
</dbReference>
<evidence type="ECO:0000256" key="6">
    <source>
        <dbReference type="ARBA" id="ARBA00022840"/>
    </source>
</evidence>
<gene>
    <name evidence="16" type="primary">Pars2</name>
    <name evidence="16" type="ORF">CEYCYA_R06650</name>
</gene>
<dbReference type="PANTHER" id="PTHR42753">
    <property type="entry name" value="MITOCHONDRIAL RIBOSOME PROTEIN L39/PROLYL-TRNA LIGASE FAMILY MEMBER"/>
    <property type="match status" value="1"/>
</dbReference>
<dbReference type="Proteomes" id="UP000586704">
    <property type="component" value="Unassembled WGS sequence"/>
</dbReference>
<keyword evidence="7" id="KW-0648">Protein biosynthesis</keyword>
<organism evidence="16 17">
    <name type="scientific">Ceyx cyanopectus</name>
    <name type="common">Indigo-banded kingfisher</name>
    <dbReference type="NCBI Taxonomy" id="390723"/>
    <lineage>
        <taxon>Eukaryota</taxon>
        <taxon>Metazoa</taxon>
        <taxon>Chordata</taxon>
        <taxon>Craniata</taxon>
        <taxon>Vertebrata</taxon>
        <taxon>Euteleostomi</taxon>
        <taxon>Archelosauria</taxon>
        <taxon>Archosauria</taxon>
        <taxon>Dinosauria</taxon>
        <taxon>Saurischia</taxon>
        <taxon>Theropoda</taxon>
        <taxon>Coelurosauria</taxon>
        <taxon>Aves</taxon>
        <taxon>Neognathae</taxon>
        <taxon>Neoaves</taxon>
        <taxon>Telluraves</taxon>
        <taxon>Coraciimorphae</taxon>
        <taxon>Coraciiformes</taxon>
        <taxon>Alcedinidae</taxon>
        <taxon>Ceyx</taxon>
    </lineage>
</organism>
<dbReference type="InterPro" id="IPR002316">
    <property type="entry name" value="Pro-tRNA-ligase_IIa"/>
</dbReference>
<dbReference type="Gene3D" id="3.40.50.800">
    <property type="entry name" value="Anticodon-binding domain"/>
    <property type="match status" value="1"/>
</dbReference>
<comment type="caution">
    <text evidence="16">The sequence shown here is derived from an EMBL/GenBank/DDBJ whole genome shotgun (WGS) entry which is preliminary data.</text>
</comment>
<comment type="similarity">
    <text evidence="2">Belongs to the class-II aminoacyl-tRNA synthetase family.</text>
</comment>
<feature type="non-terminal residue" evidence="16">
    <location>
        <position position="1"/>
    </location>
</feature>
<comment type="function">
    <text evidence="13">Mitochondrial aminoacyl-tRNA synthetase that catalyzes the specific attachment of the proline amino acid (aa) to the homologous transfer RNA (tRNA), further participating in protein synthesis. The reaction occurs in a two steps: proline is first activated by ATP to form Pro-AMP and then transferred to the acceptor end of tRNA(Pro).</text>
</comment>
<dbReference type="GO" id="GO:0004827">
    <property type="term" value="F:proline-tRNA ligase activity"/>
    <property type="evidence" value="ECO:0007669"/>
    <property type="project" value="UniProtKB-EC"/>
</dbReference>
<keyword evidence="8" id="KW-0809">Transit peptide</keyword>
<evidence type="ECO:0000259" key="15">
    <source>
        <dbReference type="PROSITE" id="PS50862"/>
    </source>
</evidence>
<comment type="catalytic activity">
    <reaction evidence="12">
        <text>tRNA(Pro) + L-proline + ATP = L-prolyl-tRNA(Pro) + AMP + diphosphate</text>
        <dbReference type="Rhea" id="RHEA:14305"/>
        <dbReference type="Rhea" id="RHEA-COMP:9700"/>
        <dbReference type="Rhea" id="RHEA-COMP:9702"/>
        <dbReference type="ChEBI" id="CHEBI:30616"/>
        <dbReference type="ChEBI" id="CHEBI:33019"/>
        <dbReference type="ChEBI" id="CHEBI:60039"/>
        <dbReference type="ChEBI" id="CHEBI:78442"/>
        <dbReference type="ChEBI" id="CHEBI:78532"/>
        <dbReference type="ChEBI" id="CHEBI:456215"/>
        <dbReference type="EC" id="6.1.1.15"/>
    </reaction>
</comment>
<evidence type="ECO:0000256" key="5">
    <source>
        <dbReference type="ARBA" id="ARBA00022741"/>
    </source>
</evidence>
<evidence type="ECO:0000256" key="9">
    <source>
        <dbReference type="ARBA" id="ARBA00023128"/>
    </source>
</evidence>
<dbReference type="Pfam" id="PF03129">
    <property type="entry name" value="HGTP_anticodon"/>
    <property type="match status" value="1"/>
</dbReference>
<evidence type="ECO:0000256" key="13">
    <source>
        <dbReference type="ARBA" id="ARBA00058798"/>
    </source>
</evidence>
<sequence>PAKAKRLLLSQLFQPLNLQGEAEGDGGPGEPTCRSQKLMLQGGLIHPSGPGCYHYLPPTVRAMEKLVKVIDEEMRAVGGQKLNMPSLSSAELWRASGRWDQMGPELFRLADRHGKGYCLAPTHEEAVTELVASQVNLSYRQLPLRLYQVTRKFRDEPKPRFGLLRSREFYMKDMYSFDTSEGAALQSYELVSDAYRSLFQRLGLPFVRVRAAAGSIGGTLSHEFQLPAEVGEDRLLLCPEGHFAANVETLNGEQTSCPTCRGKLTQTKGIEVGHTFYLGTKYSSVSNAVFCSPGNKPQLAEMGCYGLGITRILAASIEVLSTEDSIRWPSLIAPYQLCFIPPKKGSREEEEGAVLLEQVYEDLAQALPHLAGDWVLDDRTQMTIGKRLKDANKLGYPYVVVAGKRICEDPPVFEVWSQNTGEALFLTKEGVIELLSKVQVP</sequence>
<evidence type="ECO:0000256" key="1">
    <source>
        <dbReference type="ARBA" id="ARBA00004305"/>
    </source>
</evidence>
<proteinExistence type="inferred from homology"/>
<feature type="domain" description="Aminoacyl-transfer RNA synthetases class-II family profile" evidence="15">
    <location>
        <begin position="64"/>
        <end position="329"/>
    </location>
</feature>
<dbReference type="SUPFAM" id="SSF52954">
    <property type="entry name" value="Class II aaRS ABD-related"/>
    <property type="match status" value="1"/>
</dbReference>
<dbReference type="EC" id="6.1.1.15" evidence="3"/>
<dbReference type="Pfam" id="PF00587">
    <property type="entry name" value="tRNA-synt_2b"/>
    <property type="match status" value="1"/>
</dbReference>
<dbReference type="SUPFAM" id="SSF55681">
    <property type="entry name" value="Class II aaRS and biotin synthetases"/>
    <property type="match status" value="1"/>
</dbReference>
<evidence type="ECO:0000256" key="4">
    <source>
        <dbReference type="ARBA" id="ARBA00022598"/>
    </source>
</evidence>
<comment type="subcellular location">
    <subcellularLocation>
        <location evidence="1">Mitochondrion matrix</location>
    </subcellularLocation>
</comment>
<dbReference type="CDD" id="cd00779">
    <property type="entry name" value="ProRS_core_prok"/>
    <property type="match status" value="1"/>
</dbReference>
<evidence type="ECO:0000256" key="3">
    <source>
        <dbReference type="ARBA" id="ARBA00012831"/>
    </source>
</evidence>
<dbReference type="InterPro" id="IPR002314">
    <property type="entry name" value="aa-tRNA-synt_IIb"/>
</dbReference>
<reference evidence="16 17" key="1">
    <citation type="submission" date="2020-02" db="EMBL/GenBank/DDBJ databases">
        <title>Bird 10,000 Genomes (B10K) Project - Family phase.</title>
        <authorList>
            <person name="Zhang G."/>
        </authorList>
    </citation>
    <scope>NUCLEOTIDE SEQUENCE [LARGE SCALE GENOMIC DNA]</scope>
    <source>
        <strain evidence="16">B10K-DU-013-51</strain>
        <tissue evidence="16">Mixed tissue sample</tissue>
    </source>
</reference>
<evidence type="ECO:0000313" key="16">
    <source>
        <dbReference type="EMBL" id="NXY92437.1"/>
    </source>
</evidence>
<evidence type="ECO:0000256" key="8">
    <source>
        <dbReference type="ARBA" id="ARBA00022946"/>
    </source>
</evidence>
<dbReference type="AlphaFoldDB" id="A0A7L4NQL6"/>
<dbReference type="GO" id="GO:0006433">
    <property type="term" value="P:prolyl-tRNA aminoacylation"/>
    <property type="evidence" value="ECO:0007669"/>
    <property type="project" value="InterPro"/>
</dbReference>
<evidence type="ECO:0000313" key="17">
    <source>
        <dbReference type="Proteomes" id="UP000586704"/>
    </source>
</evidence>
<dbReference type="InterPro" id="IPR050062">
    <property type="entry name" value="Pro-tRNA_synthetase"/>
</dbReference>
<name>A0A7L4NQL6_9AVES</name>
<keyword evidence="17" id="KW-1185">Reference proteome</keyword>
<dbReference type="PRINTS" id="PR01046">
    <property type="entry name" value="TRNASYNTHPRO"/>
</dbReference>
<dbReference type="InterPro" id="IPR036621">
    <property type="entry name" value="Anticodon-bd_dom_sf"/>
</dbReference>
<keyword evidence="6" id="KW-0067">ATP-binding</keyword>
<feature type="non-terminal residue" evidence="16">
    <location>
        <position position="441"/>
    </location>
</feature>
<dbReference type="EMBL" id="VYZU01375844">
    <property type="protein sequence ID" value="NXY92437.1"/>
    <property type="molecule type" value="Genomic_DNA"/>
</dbReference>
<evidence type="ECO:0000256" key="11">
    <source>
        <dbReference type="ARBA" id="ARBA00029731"/>
    </source>
</evidence>
<accession>A0A7L4NQL6</accession>
<dbReference type="InterPro" id="IPR045864">
    <property type="entry name" value="aa-tRNA-synth_II/BPL/LPL"/>
</dbReference>
<evidence type="ECO:0000256" key="7">
    <source>
        <dbReference type="ARBA" id="ARBA00022917"/>
    </source>
</evidence>
<evidence type="ECO:0000256" key="2">
    <source>
        <dbReference type="ARBA" id="ARBA00008226"/>
    </source>
</evidence>
<dbReference type="InterPro" id="IPR006195">
    <property type="entry name" value="aa-tRNA-synth_II"/>
</dbReference>
<evidence type="ECO:0000256" key="12">
    <source>
        <dbReference type="ARBA" id="ARBA00047671"/>
    </source>
</evidence>
<dbReference type="OrthoDB" id="10267474at2759"/>
<dbReference type="FunFam" id="3.30.930.10:FF:000042">
    <property type="entry name" value="probable proline--tRNA ligase, mitochondrial"/>
    <property type="match status" value="1"/>
</dbReference>
<keyword evidence="5" id="KW-0547">Nucleotide-binding</keyword>
<dbReference type="PROSITE" id="PS50862">
    <property type="entry name" value="AA_TRNA_LIGASE_II"/>
    <property type="match status" value="1"/>
</dbReference>
<keyword evidence="4" id="KW-0436">Ligase</keyword>
<dbReference type="PANTHER" id="PTHR42753:SF10">
    <property type="entry name" value="PROLINE--TRNA LIGASE, MITOCHONDRIAL-RELATED"/>
    <property type="match status" value="1"/>
</dbReference>
<evidence type="ECO:0000256" key="10">
    <source>
        <dbReference type="ARBA" id="ARBA00023146"/>
    </source>
</evidence>
<dbReference type="FunFam" id="3.40.50.800:FF:000020">
    <property type="entry name" value="Probable proline--tRNA ligase, mitochondrial"/>
    <property type="match status" value="1"/>
</dbReference>
<protein>
    <recommendedName>
        <fullName evidence="14">Probable proline--tRNA ligase, mitochondrial</fullName>
        <ecNumber evidence="3">6.1.1.15</ecNumber>
    </recommendedName>
    <alternativeName>
        <fullName evidence="11">Prolyl-tRNA synthetase</fullName>
    </alternativeName>
</protein>
<keyword evidence="9" id="KW-0496">Mitochondrion</keyword>
<dbReference type="InterPro" id="IPR004154">
    <property type="entry name" value="Anticodon-bd"/>
</dbReference>
<keyword evidence="10" id="KW-0030">Aminoacyl-tRNA synthetase</keyword>
<dbReference type="Gene3D" id="3.30.930.10">
    <property type="entry name" value="Bira Bifunctional Protein, Domain 2"/>
    <property type="match status" value="1"/>
</dbReference>
<evidence type="ECO:0000256" key="14">
    <source>
        <dbReference type="ARBA" id="ARBA00071545"/>
    </source>
</evidence>
<dbReference type="InterPro" id="IPR033730">
    <property type="entry name" value="ProRS_core_prok"/>
</dbReference>